<protein>
    <submittedName>
        <fullName evidence="2">ATP-binding protein</fullName>
    </submittedName>
</protein>
<accession>A0ABS3M4J4</accession>
<keyword evidence="2" id="KW-0547">Nucleotide-binding</keyword>
<evidence type="ECO:0000313" key="3">
    <source>
        <dbReference type="Proteomes" id="UP000664265"/>
    </source>
</evidence>
<feature type="domain" description="AAA" evidence="1">
    <location>
        <begin position="36"/>
        <end position="159"/>
    </location>
</feature>
<reference evidence="2 3" key="1">
    <citation type="submission" date="2021-01" db="EMBL/GenBank/DDBJ databases">
        <title>Prevotella A2931 sp. nov.</title>
        <authorList>
            <person name="Buhl M."/>
            <person name="Oberhettinger P."/>
        </authorList>
    </citation>
    <scope>NUCLEOTIDE SEQUENCE [LARGE SCALE GENOMIC DNA]</scope>
    <source>
        <strain evidence="2 3">A2931</strain>
    </source>
</reference>
<sequence length="401" mass="45734">MEQKEVFPLMTTYHRRLAMTDMRFMRFLHDRINWKSRLIGICGSRGAGKTTLILQHIKQTFANIDDAIWISLDNIWFKTHSLPELVEYLYSHGLRHLFVDEVHKYPDWAVVLKNIYDSYPDLNVAYTGSSMLEIDNSKTDLSRRQSLYTLPVMSFREYLAFTGIMEIAPVTLEELLRNHVALSMDLASKGKMLKAFGEYLDKGCYPFFLEAGDDYDMRLAAIASLVIESDMPAVENVSYATVEKTKKLLAIIAQSVPLVPNVNKLGQALETTRDSCLRMLYTLDKAQIISLLTKVEKNYKHLSSPEKIYLSNTNLMTALGTSVNIGNRRETFFNNQLQAVTNVTMPQKGDFLVNGKYLFEVGGASKSFEQIKDETNSFLAIDDIEIGSGNRIPLWMFGLFY</sequence>
<keyword evidence="3" id="KW-1185">Reference proteome</keyword>
<evidence type="ECO:0000259" key="1">
    <source>
        <dbReference type="Pfam" id="PF13173"/>
    </source>
</evidence>
<proteinExistence type="predicted"/>
<dbReference type="PANTHER" id="PTHR42990:SF1">
    <property type="entry name" value="AAA+ ATPASE DOMAIN-CONTAINING PROTEIN"/>
    <property type="match status" value="1"/>
</dbReference>
<dbReference type="EMBL" id="JAERMS010000009">
    <property type="protein sequence ID" value="MBO1363101.1"/>
    <property type="molecule type" value="Genomic_DNA"/>
</dbReference>
<dbReference type="GO" id="GO:0005524">
    <property type="term" value="F:ATP binding"/>
    <property type="evidence" value="ECO:0007669"/>
    <property type="project" value="UniProtKB-KW"/>
</dbReference>
<dbReference type="PANTHER" id="PTHR42990">
    <property type="entry name" value="ATPASE"/>
    <property type="match status" value="1"/>
</dbReference>
<name>A0ABS3M4J4_9BACT</name>
<comment type="caution">
    <text evidence="2">The sequence shown here is derived from an EMBL/GenBank/DDBJ whole genome shotgun (WGS) entry which is preliminary data.</text>
</comment>
<dbReference type="InterPro" id="IPR041682">
    <property type="entry name" value="AAA_14"/>
</dbReference>
<gene>
    <name evidence="2" type="ORF">JHU38_04795</name>
</gene>
<dbReference type="Pfam" id="PF13173">
    <property type="entry name" value="AAA_14"/>
    <property type="match status" value="1"/>
</dbReference>
<dbReference type="SUPFAM" id="SSF52540">
    <property type="entry name" value="P-loop containing nucleoside triphosphate hydrolases"/>
    <property type="match status" value="1"/>
</dbReference>
<dbReference type="GO" id="GO:0016301">
    <property type="term" value="F:kinase activity"/>
    <property type="evidence" value="ECO:0007669"/>
    <property type="project" value="UniProtKB-KW"/>
</dbReference>
<dbReference type="Proteomes" id="UP000664265">
    <property type="component" value="Unassembled WGS sequence"/>
</dbReference>
<organism evidence="2 3">
    <name type="scientific">Prevotella illustrans</name>
    <dbReference type="NCBI Taxonomy" id="2800387"/>
    <lineage>
        <taxon>Bacteria</taxon>
        <taxon>Pseudomonadati</taxon>
        <taxon>Bacteroidota</taxon>
        <taxon>Bacteroidia</taxon>
        <taxon>Bacteroidales</taxon>
        <taxon>Prevotellaceae</taxon>
        <taxon>Prevotella</taxon>
    </lineage>
</organism>
<keyword evidence="2" id="KW-0067">ATP-binding</keyword>
<keyword evidence="2" id="KW-0418">Kinase</keyword>
<dbReference type="RefSeq" id="WP_107581906.1">
    <property type="nucleotide sequence ID" value="NZ_JAERMS010000009.1"/>
</dbReference>
<dbReference type="InterPro" id="IPR027417">
    <property type="entry name" value="P-loop_NTPase"/>
</dbReference>
<evidence type="ECO:0000313" key="2">
    <source>
        <dbReference type="EMBL" id="MBO1363101.1"/>
    </source>
</evidence>
<keyword evidence="2" id="KW-0808">Transferase</keyword>